<dbReference type="EMBL" id="JAUKVY010000034">
    <property type="protein sequence ID" value="MDO1537047.1"/>
    <property type="molecule type" value="Genomic_DNA"/>
</dbReference>
<comment type="caution">
    <text evidence="1">The sequence shown here is derived from an EMBL/GenBank/DDBJ whole genome shotgun (WGS) entry which is preliminary data.</text>
</comment>
<protein>
    <submittedName>
        <fullName evidence="1">Uncharacterized protein</fullName>
    </submittedName>
</protein>
<dbReference type="RefSeq" id="WP_301815301.1">
    <property type="nucleotide sequence ID" value="NZ_JAUJZH010000034.1"/>
</dbReference>
<organism evidence="1 2">
    <name type="scientific">Variovorax ginsengisoli</name>
    <dbReference type="NCBI Taxonomy" id="363844"/>
    <lineage>
        <taxon>Bacteria</taxon>
        <taxon>Pseudomonadati</taxon>
        <taxon>Pseudomonadota</taxon>
        <taxon>Betaproteobacteria</taxon>
        <taxon>Burkholderiales</taxon>
        <taxon>Comamonadaceae</taxon>
        <taxon>Variovorax</taxon>
    </lineage>
</organism>
<evidence type="ECO:0000313" key="2">
    <source>
        <dbReference type="Proteomes" id="UP001169027"/>
    </source>
</evidence>
<reference evidence="1" key="1">
    <citation type="submission" date="2023-06" db="EMBL/GenBank/DDBJ databases">
        <authorList>
            <person name="Jiang Y."/>
            <person name="Liu Q."/>
        </authorList>
    </citation>
    <scope>NUCLEOTIDE SEQUENCE</scope>
    <source>
        <strain evidence="1">CGMCC 1.12090</strain>
    </source>
</reference>
<proteinExistence type="predicted"/>
<keyword evidence="2" id="KW-1185">Reference proteome</keyword>
<gene>
    <name evidence="1" type="ORF">Q2T77_32750</name>
</gene>
<evidence type="ECO:0000313" key="1">
    <source>
        <dbReference type="EMBL" id="MDO1537047.1"/>
    </source>
</evidence>
<accession>A0ABT8SFU2</accession>
<name>A0ABT8SFU2_9BURK</name>
<sequence>MTTIALPSTFRPEMFSMRLATVQRAHASPFGGSEQVIDLLNDRWQISLTLPLGTQETAASNEAFLGSLRGMTNTVNLWHMARRAPRGTMRGSPLCQAASQGASQIVISGLVGDTLKAGDMVGISGLLLQVAEDATANGSGFITTKLVNRLRTSITSGVAVTWDRPTVPFRLMSTPSQQYMPGYGSGVALDFAEVI</sequence>
<dbReference type="Proteomes" id="UP001169027">
    <property type="component" value="Unassembled WGS sequence"/>
</dbReference>